<feature type="region of interest" description="Disordered" evidence="8">
    <location>
        <begin position="138"/>
        <end position="168"/>
    </location>
</feature>
<dbReference type="InterPro" id="IPR051694">
    <property type="entry name" value="Immunoregulatory_rcpt-like"/>
</dbReference>
<reference evidence="11 12" key="1">
    <citation type="journal article" date="2023" name="IMA Fungus">
        <title>Comparative genomic study of the Penicillium genus elucidates a diverse pangenome and 15 lateral gene transfer events.</title>
        <authorList>
            <person name="Petersen C."/>
            <person name="Sorensen T."/>
            <person name="Nielsen M.R."/>
            <person name="Sondergaard T.E."/>
            <person name="Sorensen J.L."/>
            <person name="Fitzpatrick D.A."/>
            <person name="Frisvad J.C."/>
            <person name="Nielsen K.L."/>
        </authorList>
    </citation>
    <scope>NUCLEOTIDE SEQUENCE [LARGE SCALE GENOMIC DNA]</scope>
    <source>
        <strain evidence="11 12">IBT 29057</strain>
    </source>
</reference>
<evidence type="ECO:0000259" key="10">
    <source>
        <dbReference type="Pfam" id="PF21314"/>
    </source>
</evidence>
<comment type="subcellular location">
    <subcellularLocation>
        <location evidence="1">Membrane</location>
        <topology evidence="1">Single-pass membrane protein</topology>
    </subcellularLocation>
</comment>
<comment type="caution">
    <text evidence="11">The sequence shown here is derived from an EMBL/GenBank/DDBJ whole genome shotgun (WGS) entry which is preliminary data.</text>
</comment>
<dbReference type="EMBL" id="JAQJAC010000003">
    <property type="protein sequence ID" value="KAJ5589980.1"/>
    <property type="molecule type" value="Genomic_DNA"/>
</dbReference>
<sequence>MANDALDFPYGYAVRRNGSCSSGEVDCGSTWNNQHACCPGSTFCPLSSKTSVCCPSKDDCTNSLVGPNTHCGDSTASLFYVTSSRNFFCCSNDTSGYAVTGYGYVGCANDISDVPYDVKPVTVVSSASASSAITSITATPTDASSPKTTTDLPTPNTSPTATEKSVANTSAHTNTGAIAGGVVGGVVGAAILLVLVWFLLRRRKKSPPNEKKETQIDDASQQLAQAHFF</sequence>
<keyword evidence="2" id="KW-0597">Phosphoprotein</keyword>
<accession>A0AAD6GVA4</accession>
<dbReference type="GO" id="GO:0071944">
    <property type="term" value="C:cell periphery"/>
    <property type="evidence" value="ECO:0007669"/>
    <property type="project" value="UniProtKB-ARBA"/>
</dbReference>
<dbReference type="InterPro" id="IPR049328">
    <property type="entry name" value="TM_ErbB1"/>
</dbReference>
<dbReference type="GO" id="GO:0005524">
    <property type="term" value="F:ATP binding"/>
    <property type="evidence" value="ECO:0007669"/>
    <property type="project" value="UniProtKB-KW"/>
</dbReference>
<keyword evidence="5" id="KW-0067">ATP-binding</keyword>
<evidence type="ECO:0000256" key="7">
    <source>
        <dbReference type="ARBA" id="ARBA00023136"/>
    </source>
</evidence>
<gene>
    <name evidence="11" type="ORF">N7450_003952</name>
</gene>
<evidence type="ECO:0000256" key="8">
    <source>
        <dbReference type="SAM" id="MobiDB-lite"/>
    </source>
</evidence>
<evidence type="ECO:0000256" key="1">
    <source>
        <dbReference type="ARBA" id="ARBA00004167"/>
    </source>
</evidence>
<name>A0AAD6GVA4_9EURO</name>
<evidence type="ECO:0000313" key="11">
    <source>
        <dbReference type="EMBL" id="KAJ5589980.1"/>
    </source>
</evidence>
<keyword evidence="7 9" id="KW-0472">Membrane</keyword>
<evidence type="ECO:0000256" key="2">
    <source>
        <dbReference type="ARBA" id="ARBA00022553"/>
    </source>
</evidence>
<dbReference type="NCBIfam" id="TIGR01167">
    <property type="entry name" value="LPXTG_anchor"/>
    <property type="match status" value="1"/>
</dbReference>
<feature type="transmembrane region" description="Helical" evidence="9">
    <location>
        <begin position="177"/>
        <end position="200"/>
    </location>
</feature>
<organism evidence="11 12">
    <name type="scientific">Penicillium hetheringtonii</name>
    <dbReference type="NCBI Taxonomy" id="911720"/>
    <lineage>
        <taxon>Eukaryota</taxon>
        <taxon>Fungi</taxon>
        <taxon>Dikarya</taxon>
        <taxon>Ascomycota</taxon>
        <taxon>Pezizomycotina</taxon>
        <taxon>Eurotiomycetes</taxon>
        <taxon>Eurotiomycetidae</taxon>
        <taxon>Eurotiales</taxon>
        <taxon>Aspergillaceae</taxon>
        <taxon>Penicillium</taxon>
    </lineage>
</organism>
<dbReference type="Pfam" id="PF21314">
    <property type="entry name" value="TM_ErbB1"/>
    <property type="match status" value="1"/>
</dbReference>
<protein>
    <recommendedName>
        <fullName evidence="10">Epidermal growth factor receptor-like transmembrane-juxtamembrane segment domain-containing protein</fullName>
    </recommendedName>
</protein>
<dbReference type="GO" id="GO:0016020">
    <property type="term" value="C:membrane"/>
    <property type="evidence" value="ECO:0007669"/>
    <property type="project" value="UniProtKB-SubCell"/>
</dbReference>
<keyword evidence="4" id="KW-0547">Nucleotide-binding</keyword>
<feature type="compositionally biased region" description="Polar residues" evidence="8">
    <location>
        <begin position="147"/>
        <end position="168"/>
    </location>
</feature>
<evidence type="ECO:0000256" key="9">
    <source>
        <dbReference type="SAM" id="Phobius"/>
    </source>
</evidence>
<proteinExistence type="predicted"/>
<dbReference type="PANTHER" id="PTHR15549:SF26">
    <property type="entry name" value="AXIAL BUDDING PATTERN PROTEIN 2-RELATED"/>
    <property type="match status" value="1"/>
</dbReference>
<evidence type="ECO:0000256" key="3">
    <source>
        <dbReference type="ARBA" id="ARBA00022692"/>
    </source>
</evidence>
<evidence type="ECO:0000256" key="4">
    <source>
        <dbReference type="ARBA" id="ARBA00022741"/>
    </source>
</evidence>
<evidence type="ECO:0000256" key="5">
    <source>
        <dbReference type="ARBA" id="ARBA00022840"/>
    </source>
</evidence>
<dbReference type="Proteomes" id="UP001216150">
    <property type="component" value="Unassembled WGS sequence"/>
</dbReference>
<keyword evidence="6 9" id="KW-1133">Transmembrane helix</keyword>
<evidence type="ECO:0000256" key="6">
    <source>
        <dbReference type="ARBA" id="ARBA00022989"/>
    </source>
</evidence>
<feature type="domain" description="Epidermal growth factor receptor-like transmembrane-juxtamembrane segment" evidence="10">
    <location>
        <begin position="178"/>
        <end position="204"/>
    </location>
</feature>
<dbReference type="AlphaFoldDB" id="A0AAD6GVA4"/>
<keyword evidence="12" id="KW-1185">Reference proteome</keyword>
<evidence type="ECO:0000313" key="12">
    <source>
        <dbReference type="Proteomes" id="UP001216150"/>
    </source>
</evidence>
<dbReference type="PANTHER" id="PTHR15549">
    <property type="entry name" value="PAIRED IMMUNOGLOBULIN-LIKE TYPE 2 RECEPTOR"/>
    <property type="match status" value="1"/>
</dbReference>
<keyword evidence="3 9" id="KW-0812">Transmembrane</keyword>